<accession>A0A8T0I153</accession>
<dbReference type="InterPro" id="IPR003690">
    <property type="entry name" value="MTERF"/>
</dbReference>
<sequence length="663" mass="73900">MASAINSSGIGLVSRHKEQTWVPAERPGCSKPSSMAAHSTAHLSHAGWDRGSKSQEHAVISTWYYGTQQQSNLVPYATPKFSLCKRLMGSFQKNNHYGLKLSVRVCCRAILKDEVSATPVASSSEEHDQVDRYGIDVESTSEWAAFVPQSKGSIVAADHVDSVKVEVVKKKRKTRVSKKVSPKQEHVGRSLEAIGVRNAALSKCVALGVGMTEEEMLEWMSMLKRVGVAHSEIVSMVGKDASVLRAHIPDVELLRAHLKNNLGLERSAIASMFMQWPGLLLCSVRHVKEVTDYFVSVGLKPSDVSGVLLRRPHVLHYPLKRIQFSCNCLLEAGVLVDDLPPILKKVPELFSDLTQKNLDSKLEFLLKVGLGSGALGKAIARRPNILNYNLDNMRVAFKYLATLMVTRDVPKLVKRYAEVLVLDPQRKMAPMVNYLITLGVAKERIGKVILRRPQLLGYTILGLQPTVQYLIELGVKPELLGKVISTAPQVLTLNVEEKLKPVVEFFRSMGLNKERDIEMLLVRNAQILCCSIEKNLRPKFVYFKGLGLTEKSIANMIVLFPSMLGQSIEGSLAPKFNYLIHDMNRPVEEIVQFPQYFGYSLEKRIKPRHELLKDKAISTSLASMLACVDNDFTSRYLRGLPPSRAPYSRRVKVTNPSDLAPAE</sequence>
<dbReference type="Proteomes" id="UP000822688">
    <property type="component" value="Chromosome 5"/>
</dbReference>
<comment type="caution">
    <text evidence="4">The sequence shown here is derived from an EMBL/GenBank/DDBJ whole genome shotgun (WGS) entry which is preliminary data.</text>
</comment>
<dbReference type="SMART" id="SM00733">
    <property type="entry name" value="Mterf"/>
    <property type="match status" value="10"/>
</dbReference>
<keyword evidence="5" id="KW-1185">Reference proteome</keyword>
<dbReference type="PANTHER" id="PTHR13068">
    <property type="entry name" value="CGI-12 PROTEIN-RELATED"/>
    <property type="match status" value="1"/>
</dbReference>
<organism evidence="4 5">
    <name type="scientific">Ceratodon purpureus</name>
    <name type="common">Fire moss</name>
    <name type="synonym">Dicranum purpureum</name>
    <dbReference type="NCBI Taxonomy" id="3225"/>
    <lineage>
        <taxon>Eukaryota</taxon>
        <taxon>Viridiplantae</taxon>
        <taxon>Streptophyta</taxon>
        <taxon>Embryophyta</taxon>
        <taxon>Bryophyta</taxon>
        <taxon>Bryophytina</taxon>
        <taxon>Bryopsida</taxon>
        <taxon>Dicranidae</taxon>
        <taxon>Pseudoditrichales</taxon>
        <taxon>Ditrichaceae</taxon>
        <taxon>Ceratodon</taxon>
    </lineage>
</organism>
<name>A0A8T0I153_CERPU</name>
<evidence type="ECO:0000313" key="5">
    <source>
        <dbReference type="Proteomes" id="UP000822688"/>
    </source>
</evidence>
<keyword evidence="3" id="KW-0809">Transit peptide</keyword>
<evidence type="ECO:0000256" key="3">
    <source>
        <dbReference type="ARBA" id="ARBA00022946"/>
    </source>
</evidence>
<comment type="similarity">
    <text evidence="1">Belongs to the mTERF family.</text>
</comment>
<dbReference type="InterPro" id="IPR038538">
    <property type="entry name" value="MTERF_sf"/>
</dbReference>
<evidence type="ECO:0000256" key="2">
    <source>
        <dbReference type="ARBA" id="ARBA00022472"/>
    </source>
</evidence>
<evidence type="ECO:0008006" key="6">
    <source>
        <dbReference type="Google" id="ProtNLM"/>
    </source>
</evidence>
<proteinExistence type="inferred from homology"/>
<dbReference type="GO" id="GO:0003676">
    <property type="term" value="F:nucleic acid binding"/>
    <property type="evidence" value="ECO:0007669"/>
    <property type="project" value="InterPro"/>
</dbReference>
<protein>
    <recommendedName>
        <fullName evidence="6">Mitochondrial transcription termination factor</fullName>
    </recommendedName>
</protein>
<dbReference type="EMBL" id="CM026425">
    <property type="protein sequence ID" value="KAG0576298.1"/>
    <property type="molecule type" value="Genomic_DNA"/>
</dbReference>
<evidence type="ECO:0000313" key="4">
    <source>
        <dbReference type="EMBL" id="KAG0576298.1"/>
    </source>
</evidence>
<keyword evidence="2" id="KW-0806">Transcription termination</keyword>
<dbReference type="Pfam" id="PF02536">
    <property type="entry name" value="mTERF"/>
    <property type="match status" value="1"/>
</dbReference>
<keyword evidence="2" id="KW-0804">Transcription</keyword>
<dbReference type="Gene3D" id="1.25.70.10">
    <property type="entry name" value="Transcription termination factor 3, mitochondrial"/>
    <property type="match status" value="2"/>
</dbReference>
<keyword evidence="2" id="KW-0805">Transcription regulation</keyword>
<reference evidence="4" key="1">
    <citation type="submission" date="2020-06" db="EMBL/GenBank/DDBJ databases">
        <title>WGS assembly of Ceratodon purpureus strain R40.</title>
        <authorList>
            <person name="Carey S.B."/>
            <person name="Jenkins J."/>
            <person name="Shu S."/>
            <person name="Lovell J.T."/>
            <person name="Sreedasyam A."/>
            <person name="Maumus F."/>
            <person name="Tiley G.P."/>
            <person name="Fernandez-Pozo N."/>
            <person name="Barry K."/>
            <person name="Chen C."/>
            <person name="Wang M."/>
            <person name="Lipzen A."/>
            <person name="Daum C."/>
            <person name="Saski C.A."/>
            <person name="Payton A.C."/>
            <person name="Mcbreen J.C."/>
            <person name="Conrad R.E."/>
            <person name="Kollar L.M."/>
            <person name="Olsson S."/>
            <person name="Huttunen S."/>
            <person name="Landis J.B."/>
            <person name="Wickett N.J."/>
            <person name="Johnson M.G."/>
            <person name="Rensing S.A."/>
            <person name="Grimwood J."/>
            <person name="Schmutz J."/>
            <person name="Mcdaniel S.F."/>
        </authorList>
    </citation>
    <scope>NUCLEOTIDE SEQUENCE</scope>
    <source>
        <strain evidence="4">R40</strain>
    </source>
</reference>
<gene>
    <name evidence="4" type="ORF">KC19_5G069800</name>
</gene>
<evidence type="ECO:0000256" key="1">
    <source>
        <dbReference type="ARBA" id="ARBA00007692"/>
    </source>
</evidence>
<dbReference type="PANTHER" id="PTHR13068:SF226">
    <property type="match status" value="1"/>
</dbReference>
<dbReference type="GO" id="GO:0006353">
    <property type="term" value="P:DNA-templated transcription termination"/>
    <property type="evidence" value="ECO:0007669"/>
    <property type="project" value="UniProtKB-KW"/>
</dbReference>
<dbReference type="AlphaFoldDB" id="A0A8T0I153"/>